<dbReference type="Pfam" id="PF09605">
    <property type="entry name" value="Trep_Strep"/>
    <property type="match status" value="1"/>
</dbReference>
<dbReference type="EMBL" id="AZFE01000003">
    <property type="protein sequence ID" value="KRL57750.1"/>
    <property type="molecule type" value="Genomic_DNA"/>
</dbReference>
<protein>
    <submittedName>
        <fullName evidence="2">Uncharacterized protein</fullName>
    </submittedName>
</protein>
<comment type="caution">
    <text evidence="2">The sequence shown here is derived from an EMBL/GenBank/DDBJ whole genome shotgun (WGS) entry which is preliminary data.</text>
</comment>
<feature type="transmembrane region" description="Helical" evidence="1">
    <location>
        <begin position="156"/>
        <end position="185"/>
    </location>
</feature>
<dbReference type="AlphaFoldDB" id="A0A0R1RLN4"/>
<feature type="transmembrane region" description="Helical" evidence="1">
    <location>
        <begin position="116"/>
        <end position="136"/>
    </location>
</feature>
<feature type="transmembrane region" description="Helical" evidence="1">
    <location>
        <begin position="38"/>
        <end position="59"/>
    </location>
</feature>
<evidence type="ECO:0000313" key="2">
    <source>
        <dbReference type="EMBL" id="KRL57750.1"/>
    </source>
</evidence>
<dbReference type="KEGG" id="lol:LACOL_1473"/>
<reference evidence="2 3" key="1">
    <citation type="journal article" date="2015" name="Genome Announc.">
        <title>Expanding the biotechnology potential of lactobacilli through comparative genomics of 213 strains and associated genera.</title>
        <authorList>
            <person name="Sun Z."/>
            <person name="Harris H.M."/>
            <person name="McCann A."/>
            <person name="Guo C."/>
            <person name="Argimon S."/>
            <person name="Zhang W."/>
            <person name="Yang X."/>
            <person name="Jeffery I.B."/>
            <person name="Cooney J.C."/>
            <person name="Kagawa T.F."/>
            <person name="Liu W."/>
            <person name="Song Y."/>
            <person name="Salvetti E."/>
            <person name="Wrobel A."/>
            <person name="Rasinkangas P."/>
            <person name="Parkhill J."/>
            <person name="Rea M.C."/>
            <person name="O'Sullivan O."/>
            <person name="Ritari J."/>
            <person name="Douillard F.P."/>
            <person name="Paul Ross R."/>
            <person name="Yang R."/>
            <person name="Briner A.E."/>
            <person name="Felis G.E."/>
            <person name="de Vos W.M."/>
            <person name="Barrangou R."/>
            <person name="Klaenhammer T.R."/>
            <person name="Caufield P.W."/>
            <person name="Cui Y."/>
            <person name="Zhang H."/>
            <person name="O'Toole P.W."/>
        </authorList>
    </citation>
    <scope>NUCLEOTIDE SEQUENCE [LARGE SCALE GENOMIC DNA]</scope>
    <source>
        <strain evidence="2 3">DSM 15707</strain>
    </source>
</reference>
<dbReference type="InterPro" id="IPR011733">
    <property type="entry name" value="CHP02185_IM"/>
</dbReference>
<keyword evidence="1" id="KW-0812">Transmembrane</keyword>
<evidence type="ECO:0000256" key="1">
    <source>
        <dbReference type="SAM" id="Phobius"/>
    </source>
</evidence>
<dbReference type="NCBIfam" id="TIGR02185">
    <property type="entry name" value="Trep_Strep"/>
    <property type="match status" value="1"/>
</dbReference>
<dbReference type="OrthoDB" id="9781459at2"/>
<organism evidence="2 3">
    <name type="scientific">Paucilactobacillus oligofermentans DSM 15707 = LMG 22743</name>
    <dbReference type="NCBI Taxonomy" id="1423778"/>
    <lineage>
        <taxon>Bacteria</taxon>
        <taxon>Bacillati</taxon>
        <taxon>Bacillota</taxon>
        <taxon>Bacilli</taxon>
        <taxon>Lactobacillales</taxon>
        <taxon>Lactobacillaceae</taxon>
        <taxon>Paucilactobacillus</taxon>
    </lineage>
</organism>
<evidence type="ECO:0000313" key="3">
    <source>
        <dbReference type="Proteomes" id="UP000051697"/>
    </source>
</evidence>
<keyword evidence="3" id="KW-1185">Reference proteome</keyword>
<feature type="transmembrane region" description="Helical" evidence="1">
    <location>
        <begin position="88"/>
        <end position="104"/>
    </location>
</feature>
<accession>A0A0R1RLN4</accession>
<proteinExistence type="predicted"/>
<dbReference type="RefSeq" id="WP_057889179.1">
    <property type="nucleotide sequence ID" value="NZ_AZFE01000003.1"/>
</dbReference>
<keyword evidence="1" id="KW-1133">Transmembrane helix</keyword>
<keyword evidence="1" id="KW-0472">Membrane</keyword>
<sequence length="204" mass="22471">MTQQQSKIKELVSIGIYTAVYFLVVCFSTALLKLTVPIFNSIMIPALNALLAGIVYLLVLDKVNRFGALTTIGSVTGLFFLITGHFPLAFVPGVVFSLLADLIQYKTQLNQKVKLYLGYTLFSFGLTGPLLPLWFMKRAYINELASRGKSQAYIDHVFSAITSTSFIVCIISILISSVIGMMIGLKIYRKYFAAQEGSINADEG</sequence>
<dbReference type="PATRIC" id="fig|1423778.4.peg.239"/>
<feature type="transmembrane region" description="Helical" evidence="1">
    <location>
        <begin position="12"/>
        <end position="32"/>
    </location>
</feature>
<gene>
    <name evidence="2" type="ORF">FC70_GL000221</name>
</gene>
<dbReference type="Proteomes" id="UP000051697">
    <property type="component" value="Unassembled WGS sequence"/>
</dbReference>
<name>A0A0R1RLN4_9LACO</name>
<dbReference type="STRING" id="1423778.FC70_GL000221"/>